<evidence type="ECO:0000313" key="14">
    <source>
        <dbReference type="Proteomes" id="UP000278792"/>
    </source>
</evidence>
<comment type="caution">
    <text evidence="13">The sequence shown here is derived from an EMBL/GenBank/DDBJ whole genome shotgun (WGS) entry which is preliminary data.</text>
</comment>
<evidence type="ECO:0000256" key="7">
    <source>
        <dbReference type="ARBA" id="ARBA00022989"/>
    </source>
</evidence>
<dbReference type="Gene3D" id="2.40.50.100">
    <property type="match status" value="1"/>
</dbReference>
<gene>
    <name evidence="13" type="ORF">EGH82_14980</name>
</gene>
<evidence type="ECO:0000256" key="9">
    <source>
        <dbReference type="RuleBase" id="RU365093"/>
    </source>
</evidence>
<proteinExistence type="inferred from homology"/>
<feature type="transmembrane region" description="Helical" evidence="9">
    <location>
        <begin position="32"/>
        <end position="50"/>
    </location>
</feature>
<evidence type="ECO:0000256" key="1">
    <source>
        <dbReference type="ARBA" id="ARBA00004377"/>
    </source>
</evidence>
<evidence type="ECO:0000256" key="2">
    <source>
        <dbReference type="ARBA" id="ARBA00009477"/>
    </source>
</evidence>
<keyword evidence="4 9" id="KW-1003">Cell membrane</keyword>
<dbReference type="NCBIfam" id="TIGR01843">
    <property type="entry name" value="type_I_hlyD"/>
    <property type="match status" value="1"/>
</dbReference>
<keyword evidence="10" id="KW-0175">Coiled coil</keyword>
<dbReference type="SUPFAM" id="SSF111369">
    <property type="entry name" value="HlyD-like secretion proteins"/>
    <property type="match status" value="1"/>
</dbReference>
<keyword evidence="3 9" id="KW-0813">Transport</keyword>
<evidence type="ECO:0000256" key="6">
    <source>
        <dbReference type="ARBA" id="ARBA00022692"/>
    </source>
</evidence>
<keyword evidence="7 9" id="KW-1133">Transmembrane helix</keyword>
<accession>A0A3N3DXC2</accession>
<evidence type="ECO:0000256" key="8">
    <source>
        <dbReference type="ARBA" id="ARBA00023136"/>
    </source>
</evidence>
<evidence type="ECO:0000313" key="13">
    <source>
        <dbReference type="EMBL" id="ROV59157.1"/>
    </source>
</evidence>
<dbReference type="InterPro" id="IPR050739">
    <property type="entry name" value="MFP"/>
</dbReference>
<keyword evidence="6 9" id="KW-0812">Transmembrane</keyword>
<dbReference type="GO" id="GO:0005886">
    <property type="term" value="C:plasma membrane"/>
    <property type="evidence" value="ECO:0007669"/>
    <property type="project" value="UniProtKB-SubCell"/>
</dbReference>
<comment type="similarity">
    <text evidence="2 9">Belongs to the membrane fusion protein (MFP) (TC 8.A.1) family.</text>
</comment>
<dbReference type="InterPro" id="IPR058982">
    <property type="entry name" value="Beta-barrel_AprE"/>
</dbReference>
<organism evidence="13 14">
    <name type="scientific">Vibrio ponticus</name>
    <dbReference type="NCBI Taxonomy" id="265668"/>
    <lineage>
        <taxon>Bacteria</taxon>
        <taxon>Pseudomonadati</taxon>
        <taxon>Pseudomonadota</taxon>
        <taxon>Gammaproteobacteria</taxon>
        <taxon>Vibrionales</taxon>
        <taxon>Vibrionaceae</taxon>
        <taxon>Vibrio</taxon>
    </lineage>
</organism>
<dbReference type="PANTHER" id="PTHR30386:SF17">
    <property type="entry name" value="ALKALINE PROTEASE SECRETION PROTEIN APRE"/>
    <property type="match status" value="1"/>
</dbReference>
<feature type="domain" description="AprE-like long alpha-helical hairpin" evidence="11">
    <location>
        <begin position="105"/>
        <end position="294"/>
    </location>
</feature>
<sequence length="449" mass="50542">MPNLNFHQIQHNQISYQDGRELNFQASRGVKLTLLVVLLMLVGFVAWASMAKLSSAAIARGMVIVESKKKPVQHLEGGIVKAIHVTDGQNVEQGELLITLDSTKAQARYQGLKSQWQSDLARLNRLQTELNEQESIAFDPRLLELEQDTHVHSILATQTKLFSKRRALQAGEKKLLKEKVAQARSDLQGLRQQYEADKQNLAYLNQQVDMHEKLLITGNTSRSKLLDLKREHSNLNSDLAELITKINRAIRAITEAELQDQNAEYHYAKQLGEEIQQLEKMINETSEAMFEAQQILDRVEIRSPQTGVVVGMSIFSPQSVIAPGETVMEIVPQQDNLIIEAMLKPEDIDSVYEGLDTQVRLTAYNFRRTPPIRGQLIHISADTIVDQANGEAAYLAKIKLEQADLQQLDSVSLYPGMPAEVMILLSEQTPLDYILSPLSVSAYRAMREI</sequence>
<dbReference type="Pfam" id="PF26002">
    <property type="entry name" value="Beta-barrel_AprE"/>
    <property type="match status" value="1"/>
</dbReference>
<evidence type="ECO:0000259" key="12">
    <source>
        <dbReference type="Pfam" id="PF26002"/>
    </source>
</evidence>
<dbReference type="AlphaFoldDB" id="A0A3N3DXC2"/>
<feature type="coiled-coil region" evidence="10">
    <location>
        <begin position="173"/>
        <end position="295"/>
    </location>
</feature>
<feature type="domain" description="AprE-like beta-barrel" evidence="12">
    <location>
        <begin position="337"/>
        <end position="424"/>
    </location>
</feature>
<comment type="subcellular location">
    <subcellularLocation>
        <location evidence="1 9">Cell inner membrane</location>
        <topology evidence="1 9">Single-pass membrane protein</topology>
    </subcellularLocation>
</comment>
<evidence type="ECO:0000256" key="3">
    <source>
        <dbReference type="ARBA" id="ARBA00022448"/>
    </source>
</evidence>
<dbReference type="InterPro" id="IPR058781">
    <property type="entry name" value="HH_AprE-like"/>
</dbReference>
<evidence type="ECO:0000256" key="5">
    <source>
        <dbReference type="ARBA" id="ARBA00022519"/>
    </source>
</evidence>
<keyword evidence="8 9" id="KW-0472">Membrane</keyword>
<dbReference type="Gene3D" id="2.40.30.170">
    <property type="match status" value="1"/>
</dbReference>
<dbReference type="EMBL" id="RKIK01000050">
    <property type="protein sequence ID" value="ROV59157.1"/>
    <property type="molecule type" value="Genomic_DNA"/>
</dbReference>
<evidence type="ECO:0000259" key="11">
    <source>
        <dbReference type="Pfam" id="PF25994"/>
    </source>
</evidence>
<dbReference type="GO" id="GO:0015031">
    <property type="term" value="P:protein transport"/>
    <property type="evidence" value="ECO:0007669"/>
    <property type="project" value="InterPro"/>
</dbReference>
<dbReference type="PANTHER" id="PTHR30386">
    <property type="entry name" value="MEMBRANE FUSION SUBUNIT OF EMRAB-TOLC MULTIDRUG EFFLUX PUMP"/>
    <property type="match status" value="1"/>
</dbReference>
<keyword evidence="5 9" id="KW-0997">Cell inner membrane</keyword>
<evidence type="ECO:0000256" key="10">
    <source>
        <dbReference type="SAM" id="Coils"/>
    </source>
</evidence>
<reference evidence="13 14" key="1">
    <citation type="submission" date="2018-11" db="EMBL/GenBank/DDBJ databases">
        <title>Vibrio ponticus strain CAIM 1751 pathogenic for the snapper Lutjanus guttatus.</title>
        <authorList>
            <person name="Soto-Rodriguez S."/>
            <person name="Lozano-Olvera R."/>
            <person name="Gomez-Gil B."/>
        </authorList>
    </citation>
    <scope>NUCLEOTIDE SEQUENCE [LARGE SCALE GENOMIC DNA]</scope>
    <source>
        <strain evidence="13 14">CAIM 1751</strain>
    </source>
</reference>
<evidence type="ECO:0000256" key="4">
    <source>
        <dbReference type="ARBA" id="ARBA00022475"/>
    </source>
</evidence>
<dbReference type="PRINTS" id="PR01490">
    <property type="entry name" value="RTXTOXIND"/>
</dbReference>
<dbReference type="RefSeq" id="WP_123782699.1">
    <property type="nucleotide sequence ID" value="NZ_RKIK01000050.1"/>
</dbReference>
<dbReference type="Proteomes" id="UP000278792">
    <property type="component" value="Unassembled WGS sequence"/>
</dbReference>
<dbReference type="Pfam" id="PF25994">
    <property type="entry name" value="HH_AprE"/>
    <property type="match status" value="1"/>
</dbReference>
<name>A0A3N3DXC2_9VIBR</name>
<protein>
    <recommendedName>
        <fullName evidence="9">Membrane fusion protein (MFP) family protein</fullName>
    </recommendedName>
</protein>
<dbReference type="InterPro" id="IPR010129">
    <property type="entry name" value="T1SS_HlyD"/>
</dbReference>